<dbReference type="PANTHER" id="PTHR23206">
    <property type="entry name" value="MASK PROTEIN"/>
    <property type="match status" value="1"/>
</dbReference>
<feature type="region of interest" description="Disordered" evidence="6">
    <location>
        <begin position="987"/>
        <end position="1011"/>
    </location>
</feature>
<feature type="non-terminal residue" evidence="8">
    <location>
        <position position="1381"/>
    </location>
</feature>
<dbReference type="InterPro" id="IPR002110">
    <property type="entry name" value="Ankyrin_rpt"/>
</dbReference>
<evidence type="ECO:0000259" key="7">
    <source>
        <dbReference type="SMART" id="SM00322"/>
    </source>
</evidence>
<feature type="repeat" description="ANK" evidence="4">
    <location>
        <begin position="669"/>
        <end position="701"/>
    </location>
</feature>
<evidence type="ECO:0000256" key="1">
    <source>
        <dbReference type="ARBA" id="ARBA00022737"/>
    </source>
</evidence>
<feature type="repeat" description="ANK" evidence="4">
    <location>
        <begin position="118"/>
        <end position="150"/>
    </location>
</feature>
<evidence type="ECO:0000313" key="8">
    <source>
        <dbReference type="EMBL" id="CAB0039650.1"/>
    </source>
</evidence>
<keyword evidence="2 4" id="KW-0040">ANK repeat</keyword>
<dbReference type="FunFam" id="1.25.40.20:FF:000028">
    <property type="entry name" value="ankyrin repeat domain-containing protein 17 isoform X1"/>
    <property type="match status" value="1"/>
</dbReference>
<keyword evidence="1" id="KW-0677">Repeat</keyword>
<evidence type="ECO:0000313" key="9">
    <source>
        <dbReference type="Proteomes" id="UP000479190"/>
    </source>
</evidence>
<dbReference type="Pfam" id="PF00023">
    <property type="entry name" value="Ank"/>
    <property type="match status" value="1"/>
</dbReference>
<dbReference type="SUPFAM" id="SSF48403">
    <property type="entry name" value="Ankyrin repeat"/>
    <property type="match status" value="2"/>
</dbReference>
<dbReference type="SMART" id="SM00248">
    <property type="entry name" value="ANK"/>
    <property type="match status" value="15"/>
</dbReference>
<gene>
    <name evidence="8" type="ORF">TBRA_LOCUS11389</name>
</gene>
<dbReference type="PROSITE" id="PS50088">
    <property type="entry name" value="ANK_REPEAT"/>
    <property type="match status" value="13"/>
</dbReference>
<dbReference type="PROSITE" id="PS50297">
    <property type="entry name" value="ANK_REP_REGION"/>
    <property type="match status" value="12"/>
</dbReference>
<feature type="repeat" description="ANK" evidence="4">
    <location>
        <begin position="151"/>
        <end position="183"/>
    </location>
</feature>
<feature type="repeat" description="ANK" evidence="4">
    <location>
        <begin position="771"/>
        <end position="803"/>
    </location>
</feature>
<dbReference type="InterPro" id="IPR051631">
    <property type="entry name" value="Ankyrin-KH/SAM_domain"/>
</dbReference>
<evidence type="ECO:0000256" key="4">
    <source>
        <dbReference type="PROSITE-ProRule" id="PRU00023"/>
    </source>
</evidence>
<sequence>MVHQFSLIYVNEHKTDEMHTALMEASMDGHVEVARLLLDSGAQVNMPTDSFESPLTLAACGGHVDLALLLIERGANIEEVNDEGYTPLMEASREGHEEMVALLLSQELNANVHAQTQTGDTALTYACENGHTDVAELLLGYGADLEHESEGGRTPLMKACRAGHLCTVQFLVNQHANVNRQTTSNDHTSLSLACAGGHLSVVELLLSEAANPSHRLKDNSTMLIEAAKGGHTNVVKLLLDYPHSIMIPSEQNESEEKDILMNNGLKKTADEIPRRKPLSLDKTEMMHSVSEHDYNADLKYSENYSSNSRDSEIQRSPIEFYNEYKAKEAYLKGLQEGLRVGKQRILNEANLQEDISHSTQTSLVENVFPSNQCHARLCSTDIPEEHRMKIKTRNDVKLAQKNVHEMVIDKLQQQHLSLMSGLSSDDFRKFLERTQPHCVQQVHQLKILNQQLQIQLEQTQKSTPDSHSKNIQCEASCSFLQTMHNDNKDIQISLEKAINMFESIHFEKADSGILSTAERIVDNKFYENETLPVPSCTKYDQIFDLDDKIISNYSMSEQPSVSTNCNLSFESCYKSPHTQKDSELTTDNYVNEATPDEKIVQYHATKDHIACENQTITPIQTMPLNSIEVDSETDSNHDTALTLACAGGHEELVGLLLNRGADIEHRDKKGFTPLILAATAGHQKVVEILLNHGADLEAQSERTKDTSLSLACSGGRYEVVDILLNKGANKEHRNVSDYTPLSLAASGGYVNIIKLLLSHGAEINSRTGSKLGISPLMLAAMNGHTSAVKLLLDMGSDINAQIETNRNTALTLACFQGRHEVVSLLLDRKANIEHRAKQNGLSGISVCVDFTPGEAPASRGGALVEVKNKKGNSPLWLAANGGHLSVIDVLFHAGADIDSQDQRKVSCLMAAFRKGHVKIVKWMVNHVSQFPSDQEMTRYISTINDKELLGKCHDCVKIIRAAKETQAAKANKNATILLEELDMEKTREESKKAAAARKRERKKKKKLEKNIERQKLKNEVFGGVINEEKSSAANKVKCADKNDFNIVRSTEELKTSTMKNSNNEITENFDKKNTSQVLSNQETNEELEPLPSSIPAFSKLKKKRMSNTTVPMTTQKDNSNVSYIRNPANRDDFEATGNDFSTSKSDVNNSFEFDSAFDDGFDVTNNLQNINQSNDGWREVVRKGQTEDSGKHLSSTVRVKKVSVPPVAISRVIGRGGNNINTIRNSTGACIEIEKQSKICGERTITINDERVKTRLFGPRGSCFGAQYPARRQISRFYTFVATLNVDVAKAPGYRGAVINSPERNKNFFIDETSNCSMMPIMLNKARFSTLLSGTKVTILFPVHQHTDYYCVDTALPCEVPLQSSQEHVPMLIDFDLLNPM</sequence>
<dbReference type="PROSITE" id="PS50084">
    <property type="entry name" value="KH_TYPE_1"/>
    <property type="match status" value="1"/>
</dbReference>
<proteinExistence type="predicted"/>
<keyword evidence="3" id="KW-0175">Coiled coil</keyword>
<feature type="compositionally biased region" description="Polar residues" evidence="6">
    <location>
        <begin position="1106"/>
        <end position="1122"/>
    </location>
</feature>
<dbReference type="Pfam" id="PF12796">
    <property type="entry name" value="Ank_2"/>
    <property type="match status" value="6"/>
</dbReference>
<feature type="repeat" description="ANK" evidence="4">
    <location>
        <begin position="185"/>
        <end position="217"/>
    </location>
</feature>
<evidence type="ECO:0000256" key="5">
    <source>
        <dbReference type="PROSITE-ProRule" id="PRU00117"/>
    </source>
</evidence>
<reference evidence="8 9" key="1">
    <citation type="submission" date="2020-02" db="EMBL/GenBank/DDBJ databases">
        <authorList>
            <person name="Ferguson B K."/>
        </authorList>
    </citation>
    <scope>NUCLEOTIDE SEQUENCE [LARGE SCALE GENOMIC DNA]</scope>
</reference>
<dbReference type="InterPro" id="IPR004087">
    <property type="entry name" value="KH_dom"/>
</dbReference>
<feature type="repeat" description="ANK" evidence="4">
    <location>
        <begin position="736"/>
        <end position="768"/>
    </location>
</feature>
<dbReference type="GO" id="GO:0045087">
    <property type="term" value="P:innate immune response"/>
    <property type="evidence" value="ECO:0007669"/>
    <property type="project" value="TreeGrafter"/>
</dbReference>
<dbReference type="PANTHER" id="PTHR23206:SF8">
    <property type="entry name" value="ANKYRIN REPEAT AND KH DOMAIN-CONTAINING 1"/>
    <property type="match status" value="1"/>
</dbReference>
<keyword evidence="5" id="KW-0694">RNA-binding</keyword>
<dbReference type="InterPro" id="IPR036612">
    <property type="entry name" value="KH_dom_type_1_sf"/>
</dbReference>
<evidence type="ECO:0000256" key="2">
    <source>
        <dbReference type="ARBA" id="ARBA00023043"/>
    </source>
</evidence>
<feature type="compositionally biased region" description="Basic residues" evidence="6">
    <location>
        <begin position="994"/>
        <end position="1007"/>
    </location>
</feature>
<dbReference type="Pfam" id="PF00013">
    <property type="entry name" value="KH_1"/>
    <property type="match status" value="1"/>
</dbReference>
<dbReference type="GO" id="GO:0003723">
    <property type="term" value="F:RNA binding"/>
    <property type="evidence" value="ECO:0007669"/>
    <property type="project" value="UniProtKB-UniRule"/>
</dbReference>
<dbReference type="SMART" id="SM00322">
    <property type="entry name" value="KH"/>
    <property type="match status" value="1"/>
</dbReference>
<name>A0A6H5IXI4_9HYME</name>
<dbReference type="GO" id="GO:0005737">
    <property type="term" value="C:cytoplasm"/>
    <property type="evidence" value="ECO:0007669"/>
    <property type="project" value="TreeGrafter"/>
</dbReference>
<dbReference type="OrthoDB" id="10071877at2759"/>
<dbReference type="InterPro" id="IPR004088">
    <property type="entry name" value="KH_dom_type_1"/>
</dbReference>
<dbReference type="Gene3D" id="3.30.1370.10">
    <property type="entry name" value="K Homology domain, type 1"/>
    <property type="match status" value="1"/>
</dbReference>
<dbReference type="PRINTS" id="PR01415">
    <property type="entry name" value="ANKYRIN"/>
</dbReference>
<evidence type="ECO:0000256" key="3">
    <source>
        <dbReference type="ARBA" id="ARBA00023054"/>
    </source>
</evidence>
<evidence type="ECO:0000256" key="6">
    <source>
        <dbReference type="SAM" id="MobiDB-lite"/>
    </source>
</evidence>
<accession>A0A6H5IXI4</accession>
<dbReference type="GO" id="GO:0010468">
    <property type="term" value="P:regulation of gene expression"/>
    <property type="evidence" value="ECO:0007669"/>
    <property type="project" value="UniProtKB-ARBA"/>
</dbReference>
<dbReference type="Proteomes" id="UP000479190">
    <property type="component" value="Unassembled WGS sequence"/>
</dbReference>
<dbReference type="SUPFAM" id="SSF54791">
    <property type="entry name" value="Eukaryotic type KH-domain (KH-domain type I)"/>
    <property type="match status" value="1"/>
</dbReference>
<feature type="repeat" description="ANK" evidence="4">
    <location>
        <begin position="870"/>
        <end position="902"/>
    </location>
</feature>
<feature type="repeat" description="ANK" evidence="4">
    <location>
        <begin position="50"/>
        <end position="82"/>
    </location>
</feature>
<dbReference type="FunFam" id="1.25.40.20:FF:000041">
    <property type="entry name" value="ankyrin repeat and KH domain-containing protein 1 isoform X1"/>
    <property type="match status" value="1"/>
</dbReference>
<dbReference type="Gene3D" id="1.25.40.20">
    <property type="entry name" value="Ankyrin repeat-containing domain"/>
    <property type="match status" value="5"/>
</dbReference>
<feature type="repeat" description="ANK" evidence="4">
    <location>
        <begin position="703"/>
        <end position="735"/>
    </location>
</feature>
<feature type="domain" description="K Homology" evidence="7">
    <location>
        <begin position="1196"/>
        <end position="1275"/>
    </location>
</feature>
<protein>
    <recommendedName>
        <fullName evidence="7">K Homology domain-containing protein</fullName>
    </recommendedName>
</protein>
<feature type="region of interest" description="Disordered" evidence="6">
    <location>
        <begin position="1063"/>
        <end position="1122"/>
    </location>
</feature>
<dbReference type="InterPro" id="IPR036770">
    <property type="entry name" value="Ankyrin_rpt-contain_sf"/>
</dbReference>
<organism evidence="8 9">
    <name type="scientific">Trichogramma brassicae</name>
    <dbReference type="NCBI Taxonomy" id="86971"/>
    <lineage>
        <taxon>Eukaryota</taxon>
        <taxon>Metazoa</taxon>
        <taxon>Ecdysozoa</taxon>
        <taxon>Arthropoda</taxon>
        <taxon>Hexapoda</taxon>
        <taxon>Insecta</taxon>
        <taxon>Pterygota</taxon>
        <taxon>Neoptera</taxon>
        <taxon>Endopterygota</taxon>
        <taxon>Hymenoptera</taxon>
        <taxon>Apocrita</taxon>
        <taxon>Proctotrupomorpha</taxon>
        <taxon>Chalcidoidea</taxon>
        <taxon>Trichogrammatidae</taxon>
        <taxon>Trichogramma</taxon>
    </lineage>
</organism>
<feature type="repeat" description="ANK" evidence="4">
    <location>
        <begin position="636"/>
        <end position="668"/>
    </location>
</feature>
<feature type="repeat" description="ANK" evidence="4">
    <location>
        <begin position="83"/>
        <end position="115"/>
    </location>
</feature>
<feature type="repeat" description="ANK" evidence="4">
    <location>
        <begin position="17"/>
        <end position="49"/>
    </location>
</feature>
<keyword evidence="9" id="KW-1185">Reference proteome</keyword>
<feature type="repeat" description="ANK" evidence="4">
    <location>
        <begin position="805"/>
        <end position="837"/>
    </location>
</feature>
<dbReference type="EMBL" id="CADCXV010000974">
    <property type="protein sequence ID" value="CAB0039650.1"/>
    <property type="molecule type" value="Genomic_DNA"/>
</dbReference>